<protein>
    <submittedName>
        <fullName evidence="6">Transcriptional regulator</fullName>
    </submittedName>
</protein>
<proteinExistence type="predicted"/>
<dbReference type="SMART" id="SM00530">
    <property type="entry name" value="HTH_XRE"/>
    <property type="match status" value="1"/>
</dbReference>
<accession>A0A2A2AIR1</accession>
<dbReference type="SUPFAM" id="SSF47413">
    <property type="entry name" value="lambda repressor-like DNA-binding domains"/>
    <property type="match status" value="1"/>
</dbReference>
<accession>A0A2A2ABN7</accession>
<dbReference type="EMBL" id="NSJF01000002">
    <property type="protein sequence ID" value="PAT35144.1"/>
    <property type="molecule type" value="Genomic_DNA"/>
</dbReference>
<keyword evidence="3" id="KW-0804">Transcription</keyword>
<dbReference type="Proteomes" id="UP000218054">
    <property type="component" value="Unassembled WGS sequence"/>
</dbReference>
<evidence type="ECO:0000256" key="1">
    <source>
        <dbReference type="ARBA" id="ARBA00023015"/>
    </source>
</evidence>
<dbReference type="AlphaFoldDB" id="A0A2A2AIR1"/>
<dbReference type="GO" id="GO:0003677">
    <property type="term" value="F:DNA binding"/>
    <property type="evidence" value="ECO:0007669"/>
    <property type="project" value="UniProtKB-KW"/>
</dbReference>
<gene>
    <name evidence="5" type="ORF">CK620_04310</name>
    <name evidence="6" type="ORF">CK625_05195</name>
    <name evidence="7" type="ORF">CLI92_08255</name>
</gene>
<evidence type="ECO:0000313" key="9">
    <source>
        <dbReference type="Proteomes" id="UP000217999"/>
    </source>
</evidence>
<evidence type="ECO:0000259" key="4">
    <source>
        <dbReference type="PROSITE" id="PS50943"/>
    </source>
</evidence>
<keyword evidence="2" id="KW-0238">DNA-binding</keyword>
<dbReference type="PROSITE" id="PS50943">
    <property type="entry name" value="HTH_CROC1"/>
    <property type="match status" value="1"/>
</dbReference>
<dbReference type="PANTHER" id="PTHR36511">
    <property type="entry name" value="MERR FAMILY BACTERIAL REGULATORY PROTEIN"/>
    <property type="match status" value="1"/>
</dbReference>
<evidence type="ECO:0000313" key="5">
    <source>
        <dbReference type="EMBL" id="PAT35144.1"/>
    </source>
</evidence>
<dbReference type="InterPro" id="IPR052359">
    <property type="entry name" value="HTH-type_reg/antitoxin"/>
</dbReference>
<evidence type="ECO:0000313" key="10">
    <source>
        <dbReference type="Proteomes" id="UP000218054"/>
    </source>
</evidence>
<organism evidence="6 10">
    <name type="scientific">Vandammella animalimorsus</name>
    <dbReference type="NCBI Taxonomy" id="2029117"/>
    <lineage>
        <taxon>Bacteria</taxon>
        <taxon>Pseudomonadati</taxon>
        <taxon>Pseudomonadota</taxon>
        <taxon>Betaproteobacteria</taxon>
        <taxon>Burkholderiales</taxon>
        <taxon>Comamonadaceae</taxon>
        <taxon>Vandammella</taxon>
    </lineage>
</organism>
<dbReference type="Gene3D" id="1.10.260.40">
    <property type="entry name" value="lambda repressor-like DNA-binding domains"/>
    <property type="match status" value="1"/>
</dbReference>
<reference evidence="8 9" key="1">
    <citation type="submission" date="2017-08" db="EMBL/GenBank/DDBJ databases">
        <title>WGS of Clinical strains of the CDC Group NO-1 linked to zoonotic infections in humans.</title>
        <authorList>
            <person name="Bernier A.-M."/>
            <person name="Bernard K."/>
        </authorList>
    </citation>
    <scope>NUCLEOTIDE SEQUENCE [LARGE SCALE GENOMIC DNA]</scope>
    <source>
        <strain evidence="6 10">NML00-0135</strain>
        <strain evidence="5 9">NML03-0146</strain>
        <strain evidence="7 8">NML91-0035</strain>
    </source>
</reference>
<evidence type="ECO:0000256" key="2">
    <source>
        <dbReference type="ARBA" id="ARBA00023125"/>
    </source>
</evidence>
<keyword evidence="10" id="KW-1185">Reference proteome</keyword>
<dbReference type="CDD" id="cd00093">
    <property type="entry name" value="HTH_XRE"/>
    <property type="match status" value="1"/>
</dbReference>
<dbReference type="PANTHER" id="PTHR36511:SF3">
    <property type="entry name" value="ANTITOXIN HIGA-2"/>
    <property type="match status" value="1"/>
</dbReference>
<evidence type="ECO:0000313" key="6">
    <source>
        <dbReference type="EMBL" id="PAT37667.1"/>
    </source>
</evidence>
<dbReference type="Proteomes" id="UP000217780">
    <property type="component" value="Unassembled WGS sequence"/>
</dbReference>
<dbReference type="EMBL" id="NTBI01000006">
    <property type="protein sequence ID" value="PAX16709.1"/>
    <property type="molecule type" value="Genomic_DNA"/>
</dbReference>
<dbReference type="Proteomes" id="UP000217999">
    <property type="component" value="Unassembled WGS sequence"/>
</dbReference>
<dbReference type="InterPro" id="IPR010982">
    <property type="entry name" value="Lambda_DNA-bd_dom_sf"/>
</dbReference>
<dbReference type="GeneID" id="93874427"/>
<dbReference type="InterPro" id="IPR001387">
    <property type="entry name" value="Cro/C1-type_HTH"/>
</dbReference>
<name>A0A2A2AIR1_9BURK</name>
<dbReference type="EMBL" id="NSJB01000002">
    <property type="protein sequence ID" value="PAT37667.1"/>
    <property type="molecule type" value="Genomic_DNA"/>
</dbReference>
<keyword evidence="1" id="KW-0805">Transcription regulation</keyword>
<feature type="domain" description="HTH cro/C1-type" evidence="4">
    <location>
        <begin position="56"/>
        <end position="99"/>
    </location>
</feature>
<dbReference type="Pfam" id="PF01381">
    <property type="entry name" value="HTH_3"/>
    <property type="match status" value="1"/>
</dbReference>
<evidence type="ECO:0000313" key="7">
    <source>
        <dbReference type="EMBL" id="PAX16709.1"/>
    </source>
</evidence>
<accession>A0A2A2T688</accession>
<evidence type="ECO:0000313" key="8">
    <source>
        <dbReference type="Proteomes" id="UP000217780"/>
    </source>
</evidence>
<sequence length="111" mass="12230">MNVKTPTKPRAKSPILDAVHETAADLHRLGFIDKRKMGQFEALCIEPVPTYDSAQIRALRAQLKLSQAVLASVLNTSVSTVRKWEQGDKQPSGPSLKLLNLLDRKGLEAVL</sequence>
<comment type="caution">
    <text evidence="6">The sequence shown here is derived from an EMBL/GenBank/DDBJ whole genome shotgun (WGS) entry which is preliminary data.</text>
</comment>
<dbReference type="RefSeq" id="WP_095539236.1">
    <property type="nucleotide sequence ID" value="NZ_CP154474.1"/>
</dbReference>
<evidence type="ECO:0000256" key="3">
    <source>
        <dbReference type="ARBA" id="ARBA00023163"/>
    </source>
</evidence>